<evidence type="ECO:0000259" key="3">
    <source>
        <dbReference type="Pfam" id="PF13649"/>
    </source>
</evidence>
<name>M5TVD2_9BACT</name>
<dbReference type="RefSeq" id="WP_008686566.1">
    <property type="nucleotide sequence ID" value="NZ_ANOH01000392.1"/>
</dbReference>
<dbReference type="GO" id="GO:0008168">
    <property type="term" value="F:methyltransferase activity"/>
    <property type="evidence" value="ECO:0007669"/>
    <property type="project" value="UniProtKB-KW"/>
</dbReference>
<sequence length="240" mass="26929">MTDLSSKSTIDEIRERFDNDVERFSVLETGQSATIDAPLAMELITQAAISATPAIGRVLDIGCGAGNNTIKLRQAAGSDFDADLLDLSKPMLDRAAKRLSAVNQSKITCWQDDFRNADLPEQSYDVILAAAVLHHLRDETDWTDAFNKIHRLLRPGGSIWITDLVSHEIATVHQMMWSRYGDYLSELGGDEYRDKVFQYIEKEDSPRSVTFQMELLRKVGFTKIELLHKNSCFAAFGAIK</sequence>
<dbReference type="Pfam" id="PF13649">
    <property type="entry name" value="Methyltransf_25"/>
    <property type="match status" value="1"/>
</dbReference>
<dbReference type="OrthoDB" id="278023at2"/>
<dbReference type="Gene3D" id="3.40.50.150">
    <property type="entry name" value="Vaccinia Virus protein VP39"/>
    <property type="match status" value="1"/>
</dbReference>
<dbReference type="InterPro" id="IPR041698">
    <property type="entry name" value="Methyltransf_25"/>
</dbReference>
<evidence type="ECO:0000313" key="5">
    <source>
        <dbReference type="Proteomes" id="UP000011885"/>
    </source>
</evidence>
<dbReference type="EMBL" id="ANOH01000392">
    <property type="protein sequence ID" value="EMI53009.1"/>
    <property type="molecule type" value="Genomic_DNA"/>
</dbReference>
<dbReference type="CDD" id="cd02440">
    <property type="entry name" value="AdoMet_MTases"/>
    <property type="match status" value="1"/>
</dbReference>
<gene>
    <name evidence="4" type="ORF">RSSM_05563</name>
</gene>
<dbReference type="Proteomes" id="UP000011885">
    <property type="component" value="Unassembled WGS sequence"/>
</dbReference>
<dbReference type="AlphaFoldDB" id="M5TVD2"/>
<dbReference type="SUPFAM" id="SSF53335">
    <property type="entry name" value="S-adenosyl-L-methionine-dependent methyltransferases"/>
    <property type="match status" value="1"/>
</dbReference>
<keyword evidence="1 4" id="KW-0489">Methyltransferase</keyword>
<accession>M5TVD2</accession>
<proteinExistence type="predicted"/>
<dbReference type="InterPro" id="IPR029063">
    <property type="entry name" value="SAM-dependent_MTases_sf"/>
</dbReference>
<keyword evidence="2 4" id="KW-0808">Transferase</keyword>
<comment type="caution">
    <text evidence="4">The sequence shown here is derived from an EMBL/GenBank/DDBJ whole genome shotgun (WGS) entry which is preliminary data.</text>
</comment>
<protein>
    <submittedName>
        <fullName evidence="4">Methyltransferase type 11</fullName>
    </submittedName>
</protein>
<dbReference type="PATRIC" id="fig|1263870.3.peg.5890"/>
<keyword evidence="5" id="KW-1185">Reference proteome</keyword>
<feature type="domain" description="Methyltransferase" evidence="3">
    <location>
        <begin position="58"/>
        <end position="157"/>
    </location>
</feature>
<reference evidence="4 5" key="1">
    <citation type="journal article" date="2013" name="Mar. Genomics">
        <title>Expression of sulfatases in Rhodopirellula baltica and the diversity of sulfatases in the genus Rhodopirellula.</title>
        <authorList>
            <person name="Wegner C.E."/>
            <person name="Richter-Heitmann T."/>
            <person name="Klindworth A."/>
            <person name="Klockow C."/>
            <person name="Richter M."/>
            <person name="Achstetter T."/>
            <person name="Glockner F.O."/>
            <person name="Harder J."/>
        </authorList>
    </citation>
    <scope>NUCLEOTIDE SEQUENCE [LARGE SCALE GENOMIC DNA]</scope>
    <source>
        <strain evidence="4 5">SM41</strain>
    </source>
</reference>
<evidence type="ECO:0000313" key="4">
    <source>
        <dbReference type="EMBL" id="EMI53009.1"/>
    </source>
</evidence>
<dbReference type="PANTHER" id="PTHR43861:SF1">
    <property type="entry name" value="TRANS-ACONITATE 2-METHYLTRANSFERASE"/>
    <property type="match status" value="1"/>
</dbReference>
<evidence type="ECO:0000256" key="1">
    <source>
        <dbReference type="ARBA" id="ARBA00022603"/>
    </source>
</evidence>
<evidence type="ECO:0000256" key="2">
    <source>
        <dbReference type="ARBA" id="ARBA00022679"/>
    </source>
</evidence>
<organism evidence="4 5">
    <name type="scientific">Rhodopirellula sallentina SM41</name>
    <dbReference type="NCBI Taxonomy" id="1263870"/>
    <lineage>
        <taxon>Bacteria</taxon>
        <taxon>Pseudomonadati</taxon>
        <taxon>Planctomycetota</taxon>
        <taxon>Planctomycetia</taxon>
        <taxon>Pirellulales</taxon>
        <taxon>Pirellulaceae</taxon>
        <taxon>Rhodopirellula</taxon>
    </lineage>
</organism>
<dbReference type="GO" id="GO:0032259">
    <property type="term" value="P:methylation"/>
    <property type="evidence" value="ECO:0007669"/>
    <property type="project" value="UniProtKB-KW"/>
</dbReference>
<dbReference type="PANTHER" id="PTHR43861">
    <property type="entry name" value="TRANS-ACONITATE 2-METHYLTRANSFERASE-RELATED"/>
    <property type="match status" value="1"/>
</dbReference>